<accession>A0A974SNP2</accession>
<evidence type="ECO:0000313" key="1">
    <source>
        <dbReference type="EMBL" id="QRJ63632.1"/>
    </source>
</evidence>
<dbReference type="Proteomes" id="UP000663444">
    <property type="component" value="Chromosome"/>
</dbReference>
<keyword evidence="2" id="KW-1185">Reference proteome</keyword>
<dbReference type="AlphaFoldDB" id="A0A974SNP2"/>
<evidence type="ECO:0000313" key="2">
    <source>
        <dbReference type="Proteomes" id="UP000663444"/>
    </source>
</evidence>
<dbReference type="Pfam" id="PF11136">
    <property type="entry name" value="DUF2889"/>
    <property type="match status" value="1"/>
</dbReference>
<dbReference type="RefSeq" id="WP_203387163.1">
    <property type="nucleotide sequence ID" value="NZ_CP064781.1"/>
</dbReference>
<dbReference type="EMBL" id="CP064781">
    <property type="protein sequence ID" value="QRJ63632.1"/>
    <property type="molecule type" value="Genomic_DNA"/>
</dbReference>
<reference evidence="1" key="1">
    <citation type="submission" date="2020-11" db="EMBL/GenBank/DDBJ databases">
        <title>Azospira restricta DSM 18626 genome sequence.</title>
        <authorList>
            <person name="Moe W.M."/>
        </authorList>
    </citation>
    <scope>NUCLEOTIDE SEQUENCE</scope>
    <source>
        <strain evidence="1">DSM 18626</strain>
    </source>
</reference>
<dbReference type="KEGG" id="ares:IWH25_18140"/>
<organism evidence="1 2">
    <name type="scientific">Azospira restricta</name>
    <dbReference type="NCBI Taxonomy" id="404405"/>
    <lineage>
        <taxon>Bacteria</taxon>
        <taxon>Pseudomonadati</taxon>
        <taxon>Pseudomonadota</taxon>
        <taxon>Betaproteobacteria</taxon>
        <taxon>Rhodocyclales</taxon>
        <taxon>Rhodocyclaceae</taxon>
        <taxon>Azospira</taxon>
    </lineage>
</organism>
<gene>
    <name evidence="1" type="ORF">IWH25_18140</name>
</gene>
<dbReference type="InterPro" id="IPR021312">
    <property type="entry name" value="DUF2889"/>
</dbReference>
<proteinExistence type="predicted"/>
<protein>
    <submittedName>
        <fullName evidence="1">DUF2889 domain-containing protein</fullName>
    </submittedName>
</protein>
<name>A0A974SNP2_9RHOO</name>
<sequence length="184" mass="20969">MPLPPPSVERTLVQLRNVQLFGYKRVDGRWDIEARITDTKNHEYPISSKTIPKGEPVHDMWVRVTIDHQMNVLDADAASDAAPYDNHCTAIAPDYRRHLIGLNLFRGFRKDVKERLGGIHGCSHITELLTYLPTAALQTFASDVQDNADSGVKPFQLDRCHALESHSEAVRRYYPRWYRGSKTG</sequence>